<dbReference type="GO" id="GO:0003677">
    <property type="term" value="F:DNA binding"/>
    <property type="evidence" value="ECO:0007669"/>
    <property type="project" value="UniProtKB-KW"/>
</dbReference>
<comment type="similarity">
    <text evidence="1">Belongs to the type-I restriction system S methylase family.</text>
</comment>
<dbReference type="CDD" id="cd17251">
    <property type="entry name" value="RMtype1_S_HinAWORF1578P-TRD2-CR2_like"/>
    <property type="match status" value="1"/>
</dbReference>
<gene>
    <name evidence="5" type="ORF">H1S06_11530</name>
</gene>
<dbReference type="Gene3D" id="3.90.220.20">
    <property type="entry name" value="DNA methylase specificity domains"/>
    <property type="match status" value="2"/>
</dbReference>
<proteinExistence type="inferred from homology"/>
<keyword evidence="2" id="KW-0680">Restriction system</keyword>
<dbReference type="PANTHER" id="PTHR30408">
    <property type="entry name" value="TYPE-1 RESTRICTION ENZYME ECOKI SPECIFICITY PROTEIN"/>
    <property type="match status" value="1"/>
</dbReference>
<evidence type="ECO:0000313" key="6">
    <source>
        <dbReference type="Proteomes" id="UP000538931"/>
    </source>
</evidence>
<accession>A0A7W1WZB3</accession>
<dbReference type="AlphaFoldDB" id="A0A7W1WZB3"/>
<dbReference type="RefSeq" id="WP_181740341.1">
    <property type="nucleotide sequence ID" value="NZ_JACEMT010000052.1"/>
</dbReference>
<feature type="domain" description="Type I restriction modification DNA specificity" evidence="4">
    <location>
        <begin position="4"/>
        <end position="192"/>
    </location>
</feature>
<dbReference type="Pfam" id="PF01420">
    <property type="entry name" value="Methylase_S"/>
    <property type="match status" value="2"/>
</dbReference>
<keyword evidence="5" id="KW-0540">Nuclease</keyword>
<dbReference type="Proteomes" id="UP000538931">
    <property type="component" value="Unassembled WGS sequence"/>
</dbReference>
<dbReference type="CDD" id="cd17512">
    <property type="entry name" value="RMtype1_S_BceB55ORF5615P-TRD2-CR2_like"/>
    <property type="match status" value="1"/>
</dbReference>
<dbReference type="InterPro" id="IPR044946">
    <property type="entry name" value="Restrct_endonuc_typeI_TRD_sf"/>
</dbReference>
<name>A0A7W1WZB3_9GAMM</name>
<dbReference type="GO" id="GO:0009307">
    <property type="term" value="P:DNA restriction-modification system"/>
    <property type="evidence" value="ECO:0007669"/>
    <property type="project" value="UniProtKB-KW"/>
</dbReference>
<keyword evidence="3" id="KW-0238">DNA-binding</keyword>
<comment type="caution">
    <text evidence="5">The sequence shown here is derived from an EMBL/GenBank/DDBJ whole genome shotgun (WGS) entry which is preliminary data.</text>
</comment>
<evidence type="ECO:0000313" key="5">
    <source>
        <dbReference type="EMBL" id="MBA4502990.1"/>
    </source>
</evidence>
<dbReference type="EMBL" id="JACEMT010000052">
    <property type="protein sequence ID" value="MBA4502990.1"/>
    <property type="molecule type" value="Genomic_DNA"/>
</dbReference>
<sequence length="477" mass="52111">MTVNVDRVPLGDIISHQKGFAFKSKDYLNEGHPVVRVSNFTADSISLDDLKFVGDEVAVQNTNVVLKEGDIVIATVGSWPSNPASIVGKTVSVPSGLEGALLNQNSVRLRVTNGQIDDQEYLFYALKSPKFSEYLVCSAQGSANQASITLKDIFGYEVEWPEAYVRSFIVATLGSIRRKIQLNQQINQTLEQMTQAIFKSWFVDFEPVKAKTAALDAGGTDDDALLAAMQAISGKDADQLAQMQAEQPEQYTELRATAELFPSAMQDSELGEIPEGWEVVPVSDFGQVVCGKTPSKKKPEFYGESVPFIKIPDMHGQLFATRTTECLSAVGAASQPKKAIPKGAVCVSCIATVGQVVITTEESHTNQQINSIVPFNQSYTTYLYFRMGSLYKHLHDLASGGSATLNLNTGNFSKIQVLKPSLDVLERYHSCTSAMLEGALNNTYDIHALESLRDTLLPKLLSGDLSISQVIEEPDYE</sequence>
<dbReference type="InterPro" id="IPR052021">
    <property type="entry name" value="Type-I_RS_S_subunit"/>
</dbReference>
<dbReference type="InterPro" id="IPR000055">
    <property type="entry name" value="Restrct_endonuc_typeI_TRD"/>
</dbReference>
<keyword evidence="5" id="KW-0255">Endonuclease</keyword>
<dbReference type="SUPFAM" id="SSF116734">
    <property type="entry name" value="DNA methylase specificity domain"/>
    <property type="match status" value="2"/>
</dbReference>
<evidence type="ECO:0000256" key="3">
    <source>
        <dbReference type="ARBA" id="ARBA00023125"/>
    </source>
</evidence>
<keyword evidence="5" id="KW-0378">Hydrolase</keyword>
<keyword evidence="6" id="KW-1185">Reference proteome</keyword>
<dbReference type="GO" id="GO:0004519">
    <property type="term" value="F:endonuclease activity"/>
    <property type="evidence" value="ECO:0007669"/>
    <property type="project" value="UniProtKB-KW"/>
</dbReference>
<reference evidence="5 6" key="1">
    <citation type="submission" date="2020-07" db="EMBL/GenBank/DDBJ databases">
        <title>Bacterium isolated from marien macroalgae.</title>
        <authorList>
            <person name="Zhu K."/>
            <person name="Lu D."/>
            <person name="Du Z."/>
        </authorList>
    </citation>
    <scope>NUCLEOTIDE SEQUENCE [LARGE SCALE GENOMIC DNA]</scope>
    <source>
        <strain evidence="5 6">3-1745</strain>
    </source>
</reference>
<dbReference type="PANTHER" id="PTHR30408:SF13">
    <property type="entry name" value="TYPE I RESTRICTION ENZYME HINDI SPECIFICITY SUBUNIT"/>
    <property type="match status" value="1"/>
</dbReference>
<evidence type="ECO:0000256" key="1">
    <source>
        <dbReference type="ARBA" id="ARBA00010923"/>
    </source>
</evidence>
<feature type="domain" description="Type I restriction modification DNA specificity" evidence="4">
    <location>
        <begin position="274"/>
        <end position="422"/>
    </location>
</feature>
<evidence type="ECO:0000259" key="4">
    <source>
        <dbReference type="Pfam" id="PF01420"/>
    </source>
</evidence>
<protein>
    <submittedName>
        <fullName evidence="5">Restriction endonuclease subunit S</fullName>
    </submittedName>
</protein>
<evidence type="ECO:0000256" key="2">
    <source>
        <dbReference type="ARBA" id="ARBA00022747"/>
    </source>
</evidence>
<organism evidence="5 6">
    <name type="scientific">Marinobacterium marinum</name>
    <dbReference type="NCBI Taxonomy" id="2756129"/>
    <lineage>
        <taxon>Bacteria</taxon>
        <taxon>Pseudomonadati</taxon>
        <taxon>Pseudomonadota</taxon>
        <taxon>Gammaproteobacteria</taxon>
        <taxon>Oceanospirillales</taxon>
        <taxon>Oceanospirillaceae</taxon>
        <taxon>Marinobacterium</taxon>
    </lineage>
</organism>